<dbReference type="PROSITE" id="PS51841">
    <property type="entry name" value="LTD"/>
    <property type="match status" value="1"/>
</dbReference>
<dbReference type="EMBL" id="BAABKC010000013">
    <property type="protein sequence ID" value="GAA5046489.1"/>
    <property type="molecule type" value="Genomic_DNA"/>
</dbReference>
<feature type="domain" description="LTD" evidence="3">
    <location>
        <begin position="31"/>
        <end position="154"/>
    </location>
</feature>
<proteinExistence type="predicted"/>
<evidence type="ECO:0000256" key="2">
    <source>
        <dbReference type="SAM" id="SignalP"/>
    </source>
</evidence>
<keyword evidence="5" id="KW-1185">Reference proteome</keyword>
<gene>
    <name evidence="4" type="ORF">GCM10023336_11060</name>
</gene>
<feature type="compositionally biased region" description="Basic and acidic residues" evidence="1">
    <location>
        <begin position="164"/>
        <end position="189"/>
    </location>
</feature>
<evidence type="ECO:0000256" key="1">
    <source>
        <dbReference type="SAM" id="MobiDB-lite"/>
    </source>
</evidence>
<evidence type="ECO:0000313" key="5">
    <source>
        <dbReference type="Proteomes" id="UP001500124"/>
    </source>
</evidence>
<evidence type="ECO:0000259" key="3">
    <source>
        <dbReference type="PROSITE" id="PS51841"/>
    </source>
</evidence>
<dbReference type="Proteomes" id="UP001500124">
    <property type="component" value="Unassembled WGS sequence"/>
</dbReference>
<dbReference type="Pfam" id="PF00932">
    <property type="entry name" value="LTD"/>
    <property type="match status" value="1"/>
</dbReference>
<reference evidence="5" key="1">
    <citation type="journal article" date="2019" name="Int. J. Syst. Evol. Microbiol.">
        <title>The Global Catalogue of Microorganisms (GCM) 10K type strain sequencing project: providing services to taxonomists for standard genome sequencing and annotation.</title>
        <authorList>
            <consortium name="The Broad Institute Genomics Platform"/>
            <consortium name="The Broad Institute Genome Sequencing Center for Infectious Disease"/>
            <person name="Wu L."/>
            <person name="Ma J."/>
        </authorList>
    </citation>
    <scope>NUCLEOTIDE SEQUENCE [LARGE SCALE GENOMIC DNA]</scope>
    <source>
        <strain evidence="5">JCM 18410</strain>
    </source>
</reference>
<dbReference type="RefSeq" id="WP_345667261.1">
    <property type="nucleotide sequence ID" value="NZ_BAABKC010000013.1"/>
</dbReference>
<evidence type="ECO:0000313" key="4">
    <source>
        <dbReference type="EMBL" id="GAA5046489.1"/>
    </source>
</evidence>
<organism evidence="4 5">
    <name type="scientific">Streptomyces similanensis</name>
    <dbReference type="NCBI Taxonomy" id="1274988"/>
    <lineage>
        <taxon>Bacteria</taxon>
        <taxon>Bacillati</taxon>
        <taxon>Actinomycetota</taxon>
        <taxon>Actinomycetes</taxon>
        <taxon>Kitasatosporales</taxon>
        <taxon>Streptomycetaceae</taxon>
        <taxon>Streptomyces</taxon>
    </lineage>
</organism>
<sequence>MSVSVSVTARRLTAAAAVAGALVGMATLPASAADHTPRSHRQGVVISGLHLDNETRAHRSNRSLNNEWVTISNDSRRDVNLNGWTLSDRQGHTYTFRHYRLAGHATVRVHTGYGQDTRTDLYQDRRVAVWDKHADTATLRDANRRFVDSVAWGGQRHVPRPAPRHAEHPGAHHDERSGPRHTEHHDGRR</sequence>
<feature type="chain" id="PRO_5046968816" description="LTD domain-containing protein" evidence="2">
    <location>
        <begin position="33"/>
        <end position="189"/>
    </location>
</feature>
<keyword evidence="2" id="KW-0732">Signal</keyword>
<dbReference type="SUPFAM" id="SSF74853">
    <property type="entry name" value="Lamin A/C globular tail domain"/>
    <property type="match status" value="1"/>
</dbReference>
<comment type="caution">
    <text evidence="4">The sequence shown here is derived from an EMBL/GenBank/DDBJ whole genome shotgun (WGS) entry which is preliminary data.</text>
</comment>
<dbReference type="Gene3D" id="2.60.40.1260">
    <property type="entry name" value="Lamin Tail domain"/>
    <property type="match status" value="1"/>
</dbReference>
<name>A0ABP9JY77_9ACTN</name>
<protein>
    <recommendedName>
        <fullName evidence="3">LTD domain-containing protein</fullName>
    </recommendedName>
</protein>
<feature type="region of interest" description="Disordered" evidence="1">
    <location>
        <begin position="152"/>
        <end position="189"/>
    </location>
</feature>
<dbReference type="InterPro" id="IPR001322">
    <property type="entry name" value="Lamin_tail_dom"/>
</dbReference>
<accession>A0ABP9JY77</accession>
<feature type="signal peptide" evidence="2">
    <location>
        <begin position="1"/>
        <end position="32"/>
    </location>
</feature>
<dbReference type="InterPro" id="IPR036415">
    <property type="entry name" value="Lamin_tail_dom_sf"/>
</dbReference>